<name>A0A1J1I386_9DIPT</name>
<accession>A0A1J1I386</accession>
<sequence length="75" mass="8693">MEKKFSGFYFSLKSKVYLVKSSNESCNKTTFCKYKKILIQLEFAASSKIIANTFIIRSGPKGTHKNIYFQKQILK</sequence>
<dbReference type="Proteomes" id="UP000183832">
    <property type="component" value="Unassembled WGS sequence"/>
</dbReference>
<dbReference type="AlphaFoldDB" id="A0A1J1I386"/>
<dbReference type="EMBL" id="CVRI01000040">
    <property type="protein sequence ID" value="CRK94768.1"/>
    <property type="molecule type" value="Genomic_DNA"/>
</dbReference>
<keyword evidence="2" id="KW-1185">Reference proteome</keyword>
<evidence type="ECO:0000313" key="2">
    <source>
        <dbReference type="Proteomes" id="UP000183832"/>
    </source>
</evidence>
<evidence type="ECO:0000313" key="1">
    <source>
        <dbReference type="EMBL" id="CRK94768.1"/>
    </source>
</evidence>
<protein>
    <submittedName>
        <fullName evidence="1">CLUMA_CG008262, isoform A</fullName>
    </submittedName>
</protein>
<organism evidence="1 2">
    <name type="scientific">Clunio marinus</name>
    <dbReference type="NCBI Taxonomy" id="568069"/>
    <lineage>
        <taxon>Eukaryota</taxon>
        <taxon>Metazoa</taxon>
        <taxon>Ecdysozoa</taxon>
        <taxon>Arthropoda</taxon>
        <taxon>Hexapoda</taxon>
        <taxon>Insecta</taxon>
        <taxon>Pterygota</taxon>
        <taxon>Neoptera</taxon>
        <taxon>Endopterygota</taxon>
        <taxon>Diptera</taxon>
        <taxon>Nematocera</taxon>
        <taxon>Chironomoidea</taxon>
        <taxon>Chironomidae</taxon>
        <taxon>Clunio</taxon>
    </lineage>
</organism>
<proteinExistence type="predicted"/>
<reference evidence="1 2" key="1">
    <citation type="submission" date="2015-04" db="EMBL/GenBank/DDBJ databases">
        <authorList>
            <person name="Syromyatnikov M.Y."/>
            <person name="Popov V.N."/>
        </authorList>
    </citation>
    <scope>NUCLEOTIDE SEQUENCE [LARGE SCALE GENOMIC DNA]</scope>
</reference>
<gene>
    <name evidence="1" type="ORF">CLUMA_CG008262</name>
</gene>